<dbReference type="PROSITE" id="PS01332">
    <property type="entry name" value="HTH_RRF2_1"/>
    <property type="match status" value="1"/>
</dbReference>
<proteinExistence type="predicted"/>
<sequence length="152" mass="16256">MLVRQDRAMAAVAVMLDVGFRVGRGPEVASGGDIADRLGAAKRGIEPVFQALSRAGLLDSTRGPRGGYRLARRARDIRLWEIVEAVGPAAEPGEGEAIAANPLGRAVLAPLWGEMEGRLREQLEALTLEDLLRRGEAAGLRRPSAPPLNFVI</sequence>
<dbReference type="InterPro" id="IPR036388">
    <property type="entry name" value="WH-like_DNA-bd_sf"/>
</dbReference>
<dbReference type="PANTHER" id="PTHR33221:SF15">
    <property type="entry name" value="HTH-TYPE TRANSCRIPTIONAL REGULATOR YWGB-RELATED"/>
    <property type="match status" value="1"/>
</dbReference>
<keyword evidence="2" id="KW-1185">Reference proteome</keyword>
<dbReference type="InterPro" id="IPR030489">
    <property type="entry name" value="TR_Rrf2-type_CS"/>
</dbReference>
<dbReference type="PANTHER" id="PTHR33221">
    <property type="entry name" value="WINGED HELIX-TURN-HELIX TRANSCRIPTIONAL REGULATOR, RRF2 FAMILY"/>
    <property type="match status" value="1"/>
</dbReference>
<dbReference type="Pfam" id="PF02082">
    <property type="entry name" value="Rrf2"/>
    <property type="match status" value="1"/>
</dbReference>
<dbReference type="RefSeq" id="WP_377042976.1">
    <property type="nucleotide sequence ID" value="NZ_JBHLUN010000002.1"/>
</dbReference>
<name>A0ABV6JNI5_9PROT</name>
<organism evidence="1 2">
    <name type="scientific">Roseomonas elaeocarpi</name>
    <dbReference type="NCBI Taxonomy" id="907779"/>
    <lineage>
        <taxon>Bacteria</taxon>
        <taxon>Pseudomonadati</taxon>
        <taxon>Pseudomonadota</taxon>
        <taxon>Alphaproteobacteria</taxon>
        <taxon>Acetobacterales</taxon>
        <taxon>Roseomonadaceae</taxon>
        <taxon>Roseomonas</taxon>
    </lineage>
</organism>
<evidence type="ECO:0000313" key="1">
    <source>
        <dbReference type="EMBL" id="MFC0407280.1"/>
    </source>
</evidence>
<dbReference type="SUPFAM" id="SSF46785">
    <property type="entry name" value="Winged helix' DNA-binding domain"/>
    <property type="match status" value="1"/>
</dbReference>
<reference evidence="1 2" key="1">
    <citation type="submission" date="2024-09" db="EMBL/GenBank/DDBJ databases">
        <authorList>
            <person name="Sun Q."/>
            <person name="Mori K."/>
        </authorList>
    </citation>
    <scope>NUCLEOTIDE SEQUENCE [LARGE SCALE GENOMIC DNA]</scope>
    <source>
        <strain evidence="1 2">TBRC 5777</strain>
    </source>
</reference>
<dbReference type="PROSITE" id="PS51197">
    <property type="entry name" value="HTH_RRF2_2"/>
    <property type="match status" value="1"/>
</dbReference>
<dbReference type="InterPro" id="IPR036390">
    <property type="entry name" value="WH_DNA-bd_sf"/>
</dbReference>
<accession>A0ABV6JNI5</accession>
<dbReference type="Gene3D" id="1.10.10.10">
    <property type="entry name" value="Winged helix-like DNA-binding domain superfamily/Winged helix DNA-binding domain"/>
    <property type="match status" value="1"/>
</dbReference>
<protein>
    <submittedName>
        <fullName evidence="1">RrF2 family transcriptional regulator</fullName>
    </submittedName>
</protein>
<comment type="caution">
    <text evidence="1">The sequence shown here is derived from an EMBL/GenBank/DDBJ whole genome shotgun (WGS) entry which is preliminary data.</text>
</comment>
<gene>
    <name evidence="1" type="ORF">ACFFGY_03405</name>
</gene>
<evidence type="ECO:0000313" key="2">
    <source>
        <dbReference type="Proteomes" id="UP001589865"/>
    </source>
</evidence>
<dbReference type="InterPro" id="IPR000944">
    <property type="entry name" value="Tscrpt_reg_Rrf2"/>
</dbReference>
<dbReference type="EMBL" id="JBHLUN010000002">
    <property type="protein sequence ID" value="MFC0407280.1"/>
    <property type="molecule type" value="Genomic_DNA"/>
</dbReference>
<dbReference type="Proteomes" id="UP001589865">
    <property type="component" value="Unassembled WGS sequence"/>
</dbReference>